<dbReference type="GO" id="GO:0000976">
    <property type="term" value="F:transcription cis-regulatory region binding"/>
    <property type="evidence" value="ECO:0007669"/>
    <property type="project" value="TreeGrafter"/>
</dbReference>
<evidence type="ECO:0000256" key="4">
    <source>
        <dbReference type="PROSITE-ProRule" id="PRU00335"/>
    </source>
</evidence>
<dbReference type="InterPro" id="IPR023772">
    <property type="entry name" value="DNA-bd_HTH_TetR-type_CS"/>
</dbReference>
<dbReference type="InterPro" id="IPR001647">
    <property type="entry name" value="HTH_TetR"/>
</dbReference>
<evidence type="ECO:0000313" key="9">
    <source>
        <dbReference type="Proteomes" id="UP000593880"/>
    </source>
</evidence>
<feature type="DNA-binding region" description="H-T-H motif" evidence="4">
    <location>
        <begin position="49"/>
        <end position="68"/>
    </location>
</feature>
<dbReference type="OrthoDB" id="5292901at2"/>
<dbReference type="PROSITE" id="PS50977">
    <property type="entry name" value="HTH_TETR_2"/>
    <property type="match status" value="1"/>
</dbReference>
<dbReference type="PROSITE" id="PS01081">
    <property type="entry name" value="HTH_TETR_1"/>
    <property type="match status" value="1"/>
</dbReference>
<dbReference type="AlphaFoldDB" id="A0A410V5L5"/>
<dbReference type="FunFam" id="1.10.10.60:FF:000141">
    <property type="entry name" value="TetR family transcriptional regulator"/>
    <property type="match status" value="1"/>
</dbReference>
<dbReference type="SUPFAM" id="SSF48498">
    <property type="entry name" value="Tetracyclin repressor-like, C-terminal domain"/>
    <property type="match status" value="1"/>
</dbReference>
<evidence type="ECO:0000259" key="6">
    <source>
        <dbReference type="PROSITE" id="PS50977"/>
    </source>
</evidence>
<name>A0A410V5L5_9BRAD</name>
<dbReference type="EMBL" id="BMHC01000003">
    <property type="protein sequence ID" value="GGI23476.1"/>
    <property type="molecule type" value="Genomic_DNA"/>
</dbReference>
<dbReference type="Gene3D" id="1.10.357.10">
    <property type="entry name" value="Tetracycline Repressor, domain 2"/>
    <property type="match status" value="1"/>
</dbReference>
<dbReference type="GO" id="GO:0003700">
    <property type="term" value="F:DNA-binding transcription factor activity"/>
    <property type="evidence" value="ECO:0007669"/>
    <property type="project" value="TreeGrafter"/>
</dbReference>
<keyword evidence="2 4" id="KW-0238">DNA-binding</keyword>
<evidence type="ECO:0000256" key="3">
    <source>
        <dbReference type="ARBA" id="ARBA00023163"/>
    </source>
</evidence>
<dbReference type="PANTHER" id="PTHR30055">
    <property type="entry name" value="HTH-TYPE TRANSCRIPTIONAL REGULATOR RUTR"/>
    <property type="match status" value="1"/>
</dbReference>
<evidence type="ECO:0000256" key="5">
    <source>
        <dbReference type="SAM" id="MobiDB-lite"/>
    </source>
</evidence>
<feature type="compositionally biased region" description="Basic residues" evidence="5">
    <location>
        <begin position="232"/>
        <end position="243"/>
    </location>
</feature>
<dbReference type="InterPro" id="IPR009057">
    <property type="entry name" value="Homeodomain-like_sf"/>
</dbReference>
<evidence type="ECO:0000256" key="2">
    <source>
        <dbReference type="ARBA" id="ARBA00023125"/>
    </source>
</evidence>
<accession>A0A410V5L5</accession>
<dbReference type="SUPFAM" id="SSF46689">
    <property type="entry name" value="Homeodomain-like"/>
    <property type="match status" value="1"/>
</dbReference>
<reference evidence="7" key="1">
    <citation type="journal article" date="2014" name="Int. J. Syst. Evol. Microbiol.">
        <title>Complete genome sequence of Corynebacterium casei LMG S-19264T (=DSM 44701T), isolated from a smear-ripened cheese.</title>
        <authorList>
            <consortium name="US DOE Joint Genome Institute (JGI-PGF)"/>
            <person name="Walter F."/>
            <person name="Albersmeier A."/>
            <person name="Kalinowski J."/>
            <person name="Ruckert C."/>
        </authorList>
    </citation>
    <scope>NUCLEOTIDE SEQUENCE</scope>
    <source>
        <strain evidence="7">CGMCC 1.15034</strain>
    </source>
</reference>
<feature type="region of interest" description="Disordered" evidence="5">
    <location>
        <begin position="224"/>
        <end position="243"/>
    </location>
</feature>
<feature type="domain" description="HTH tetR-type" evidence="6">
    <location>
        <begin position="26"/>
        <end position="86"/>
    </location>
</feature>
<keyword evidence="1" id="KW-0805">Transcription regulation</keyword>
<sequence>MTAAAQKPQTRRASPRIDVGEPTRAKAKPRQILDAARELFLESGFDTTSMDAIARQAGVSKATLYVHFDDKDDLLLALVIDECHRFGPKTLWQDNGEPIDLRKGLRTIARTFLEGFLDQRGLAMHRLIMSCASRYPRVADVFMKAGPERCDAEVGAFLRAAQAQQLVKIPDIKLAATQFLSLIQGKEILKWALSMSAPSEAQHRALIEGGINVFLAAYERNPAAARQPEKQRRARSAKARARR</sequence>
<dbReference type="Pfam" id="PF00440">
    <property type="entry name" value="TetR_N"/>
    <property type="match status" value="1"/>
</dbReference>
<dbReference type="Proteomes" id="UP000625079">
    <property type="component" value="Unassembled WGS sequence"/>
</dbReference>
<gene>
    <name evidence="7" type="ORF">GCM10010987_24590</name>
    <name evidence="8" type="ORF">XH86_15820</name>
</gene>
<dbReference type="InterPro" id="IPR050109">
    <property type="entry name" value="HTH-type_TetR-like_transc_reg"/>
</dbReference>
<evidence type="ECO:0000313" key="10">
    <source>
        <dbReference type="Proteomes" id="UP000625079"/>
    </source>
</evidence>
<dbReference type="PANTHER" id="PTHR30055:SF146">
    <property type="entry name" value="HTH-TYPE TRANSCRIPTIONAL DUAL REGULATOR CECR"/>
    <property type="match status" value="1"/>
</dbReference>
<dbReference type="Pfam" id="PF14246">
    <property type="entry name" value="TetR_C_7"/>
    <property type="match status" value="1"/>
</dbReference>
<proteinExistence type="predicted"/>
<dbReference type="Proteomes" id="UP000593880">
    <property type="component" value="Chromosome"/>
</dbReference>
<dbReference type="InterPro" id="IPR036271">
    <property type="entry name" value="Tet_transcr_reg_TetR-rel_C_sf"/>
</dbReference>
<evidence type="ECO:0000313" key="7">
    <source>
        <dbReference type="EMBL" id="GGI23476.1"/>
    </source>
</evidence>
<dbReference type="PRINTS" id="PR00455">
    <property type="entry name" value="HTHTETR"/>
</dbReference>
<keyword evidence="3" id="KW-0804">Transcription</keyword>
<feature type="region of interest" description="Disordered" evidence="5">
    <location>
        <begin position="1"/>
        <end position="26"/>
    </location>
</feature>
<organism evidence="7 10">
    <name type="scientific">Bradyrhizobium guangdongense</name>
    <dbReference type="NCBI Taxonomy" id="1325090"/>
    <lineage>
        <taxon>Bacteria</taxon>
        <taxon>Pseudomonadati</taxon>
        <taxon>Pseudomonadota</taxon>
        <taxon>Alphaproteobacteria</taxon>
        <taxon>Hyphomicrobiales</taxon>
        <taxon>Nitrobacteraceae</taxon>
        <taxon>Bradyrhizobium</taxon>
    </lineage>
</organism>
<evidence type="ECO:0000313" key="8">
    <source>
        <dbReference type="EMBL" id="QOZ60035.1"/>
    </source>
</evidence>
<keyword evidence="9" id="KW-1185">Reference proteome</keyword>
<reference evidence="7" key="3">
    <citation type="submission" date="2022-12" db="EMBL/GenBank/DDBJ databases">
        <authorList>
            <person name="Sun Q."/>
            <person name="Zhou Y."/>
        </authorList>
    </citation>
    <scope>NUCLEOTIDE SEQUENCE</scope>
    <source>
        <strain evidence="7">CGMCC 1.15034</strain>
    </source>
</reference>
<reference evidence="8 9" key="2">
    <citation type="submission" date="2018-06" db="EMBL/GenBank/DDBJ databases">
        <title>Comparative genomics of rhizobia nodulating Arachis hypogaea in China.</title>
        <authorList>
            <person name="Li Y."/>
        </authorList>
    </citation>
    <scope>NUCLEOTIDE SEQUENCE [LARGE SCALE GENOMIC DNA]</scope>
    <source>
        <strain evidence="8 9">CCBAU 51658</strain>
    </source>
</reference>
<dbReference type="EMBL" id="CP030057">
    <property type="protein sequence ID" value="QOZ60035.1"/>
    <property type="molecule type" value="Genomic_DNA"/>
</dbReference>
<dbReference type="InterPro" id="IPR039536">
    <property type="entry name" value="TetR_C_Proteobacteria"/>
</dbReference>
<evidence type="ECO:0000256" key="1">
    <source>
        <dbReference type="ARBA" id="ARBA00023015"/>
    </source>
</evidence>
<protein>
    <submittedName>
        <fullName evidence="7">TetR family transcriptional regulator</fullName>
    </submittedName>
    <submittedName>
        <fullName evidence="8">TetR/AcrR family transcriptional regulator</fullName>
    </submittedName>
</protein>